<name>A0ACB8T2F9_9AGAM</name>
<sequence>MVGHPGIYGDRFSMVKAARSSLKKGAKAQYYPLASGENERYNPGRPEKYNLNKLPIRTEKHYWEVLVQLSKAKTKAARTAITRDTGISRMPLCAFSQAFVHPSFFPLDPFHLFYENCMPFIWDLWVTISEPGEIMNIGTEKAKAFGALIPEAMATLPSAFCGRLRDPFLKRQSQYKIYEWMGLLHWYIIPIGIELGFDSRILTNFALFVKAIEFAMTIQSRSEDELMELHDTTVQFLEGYELLYVGKDPEKNSRCRLCMFQLTHVPLHIEWYGSIRIGSQSTIERAIGELGHKIRSKKEQFANAANLIFEDQLVTVTVLKFPFLLIKAGKTVKKLTMQEFKILKREILHSREYFEHVQLLCAFIEEPFNITIPLRRWGKYNLQNGNTVRSRLSEEKADHVPRSARYFEARLDDPKADPVFGEALAFYEVVEKQEVYVVYHQLVEVDIVFGIQWRGQWSDQISILPCSKIYSLIGIWCGKKVYILRKHPGLDLLSSTDKQGDGDDNDDEDDIDDEDDWLQ</sequence>
<dbReference type="EMBL" id="MU277206">
    <property type="protein sequence ID" value="KAI0062672.1"/>
    <property type="molecule type" value="Genomic_DNA"/>
</dbReference>
<reference evidence="1" key="1">
    <citation type="submission" date="2021-03" db="EMBL/GenBank/DDBJ databases">
        <authorList>
            <consortium name="DOE Joint Genome Institute"/>
            <person name="Ahrendt S."/>
            <person name="Looney B.P."/>
            <person name="Miyauchi S."/>
            <person name="Morin E."/>
            <person name="Drula E."/>
            <person name="Courty P.E."/>
            <person name="Chicoki N."/>
            <person name="Fauchery L."/>
            <person name="Kohler A."/>
            <person name="Kuo A."/>
            <person name="Labutti K."/>
            <person name="Pangilinan J."/>
            <person name="Lipzen A."/>
            <person name="Riley R."/>
            <person name="Andreopoulos W."/>
            <person name="He G."/>
            <person name="Johnson J."/>
            <person name="Barry K.W."/>
            <person name="Grigoriev I.V."/>
            <person name="Nagy L."/>
            <person name="Hibbett D."/>
            <person name="Henrissat B."/>
            <person name="Matheny P.B."/>
            <person name="Labbe J."/>
            <person name="Martin F."/>
        </authorList>
    </citation>
    <scope>NUCLEOTIDE SEQUENCE</scope>
    <source>
        <strain evidence="1">HHB10654</strain>
    </source>
</reference>
<organism evidence="1 2">
    <name type="scientific">Artomyces pyxidatus</name>
    <dbReference type="NCBI Taxonomy" id="48021"/>
    <lineage>
        <taxon>Eukaryota</taxon>
        <taxon>Fungi</taxon>
        <taxon>Dikarya</taxon>
        <taxon>Basidiomycota</taxon>
        <taxon>Agaricomycotina</taxon>
        <taxon>Agaricomycetes</taxon>
        <taxon>Russulales</taxon>
        <taxon>Auriscalpiaceae</taxon>
        <taxon>Artomyces</taxon>
    </lineage>
</organism>
<proteinExistence type="predicted"/>
<keyword evidence="2" id="KW-1185">Reference proteome</keyword>
<reference evidence="1" key="2">
    <citation type="journal article" date="2022" name="New Phytol.">
        <title>Evolutionary transition to the ectomycorrhizal habit in the genomes of a hyperdiverse lineage of mushroom-forming fungi.</title>
        <authorList>
            <person name="Looney B."/>
            <person name="Miyauchi S."/>
            <person name="Morin E."/>
            <person name="Drula E."/>
            <person name="Courty P.E."/>
            <person name="Kohler A."/>
            <person name="Kuo A."/>
            <person name="LaButti K."/>
            <person name="Pangilinan J."/>
            <person name="Lipzen A."/>
            <person name="Riley R."/>
            <person name="Andreopoulos W."/>
            <person name="He G."/>
            <person name="Johnson J."/>
            <person name="Nolan M."/>
            <person name="Tritt A."/>
            <person name="Barry K.W."/>
            <person name="Grigoriev I.V."/>
            <person name="Nagy L.G."/>
            <person name="Hibbett D."/>
            <person name="Henrissat B."/>
            <person name="Matheny P.B."/>
            <person name="Labbe J."/>
            <person name="Martin F.M."/>
        </authorList>
    </citation>
    <scope>NUCLEOTIDE SEQUENCE</scope>
    <source>
        <strain evidence="1">HHB10654</strain>
    </source>
</reference>
<dbReference type="Proteomes" id="UP000814140">
    <property type="component" value="Unassembled WGS sequence"/>
</dbReference>
<gene>
    <name evidence="1" type="ORF">BV25DRAFT_1803365</name>
</gene>
<protein>
    <submittedName>
        <fullName evidence="1">Uncharacterized protein</fullName>
    </submittedName>
</protein>
<evidence type="ECO:0000313" key="1">
    <source>
        <dbReference type="EMBL" id="KAI0062672.1"/>
    </source>
</evidence>
<evidence type="ECO:0000313" key="2">
    <source>
        <dbReference type="Proteomes" id="UP000814140"/>
    </source>
</evidence>
<comment type="caution">
    <text evidence="1">The sequence shown here is derived from an EMBL/GenBank/DDBJ whole genome shotgun (WGS) entry which is preliminary data.</text>
</comment>
<accession>A0ACB8T2F9</accession>